<gene>
    <name evidence="2" type="ORF">GGQ59_000696</name>
</gene>
<organism evidence="2 3">
    <name type="scientific">Parvularcula dongshanensis</name>
    <dbReference type="NCBI Taxonomy" id="1173995"/>
    <lineage>
        <taxon>Bacteria</taxon>
        <taxon>Pseudomonadati</taxon>
        <taxon>Pseudomonadota</taxon>
        <taxon>Alphaproteobacteria</taxon>
        <taxon>Parvularculales</taxon>
        <taxon>Parvularculaceae</taxon>
        <taxon>Parvularcula</taxon>
    </lineage>
</organism>
<sequence>MRIGVVGLFLAVALAGANAAPARAGSPDASPMAAPHPETRVVIGPSGLPVPRFVALKKDEVIARFGPSFDYPIAATYRQRGLPLKVIAETRDDVWRRVEDQDGGRYWIHRSMLMGNDNAVVRAEEAVLRAKPSDAAPGRARLTAGVMAEVEHCEDGWCRLRAGSYKGWLPQTLLWGVGG</sequence>
<dbReference type="AlphaFoldDB" id="A0A840HZC6"/>
<reference evidence="2 3" key="1">
    <citation type="submission" date="2020-08" db="EMBL/GenBank/DDBJ databases">
        <title>Genomic Encyclopedia of Type Strains, Phase IV (KMG-IV): sequencing the most valuable type-strain genomes for metagenomic binning, comparative biology and taxonomic classification.</title>
        <authorList>
            <person name="Goeker M."/>
        </authorList>
    </citation>
    <scope>NUCLEOTIDE SEQUENCE [LARGE SCALE GENOMIC DNA]</scope>
    <source>
        <strain evidence="2 3">DSM 102850</strain>
    </source>
</reference>
<name>A0A840HZC6_9PROT</name>
<dbReference type="Pfam" id="PF06347">
    <property type="entry name" value="SH3_4"/>
    <property type="match status" value="2"/>
</dbReference>
<dbReference type="InterPro" id="IPR010466">
    <property type="entry name" value="DUF1058"/>
</dbReference>
<feature type="signal peptide" evidence="1">
    <location>
        <begin position="1"/>
        <end position="19"/>
    </location>
</feature>
<dbReference type="RefSeq" id="WP_183815837.1">
    <property type="nucleotide sequence ID" value="NZ_JACHOB010000001.1"/>
</dbReference>
<evidence type="ECO:0000256" key="1">
    <source>
        <dbReference type="SAM" id="SignalP"/>
    </source>
</evidence>
<accession>A0A840HZC6</accession>
<evidence type="ECO:0000313" key="3">
    <source>
        <dbReference type="Proteomes" id="UP000563524"/>
    </source>
</evidence>
<proteinExistence type="predicted"/>
<keyword evidence="1" id="KW-0732">Signal</keyword>
<evidence type="ECO:0000313" key="2">
    <source>
        <dbReference type="EMBL" id="MBB4658196.1"/>
    </source>
</evidence>
<dbReference type="EMBL" id="JACHOB010000001">
    <property type="protein sequence ID" value="MBB4658196.1"/>
    <property type="molecule type" value="Genomic_DNA"/>
</dbReference>
<feature type="chain" id="PRO_5032465979" evidence="1">
    <location>
        <begin position="20"/>
        <end position="179"/>
    </location>
</feature>
<keyword evidence="3" id="KW-1185">Reference proteome</keyword>
<protein>
    <submittedName>
        <fullName evidence="2">SH3-like domain-containing protein</fullName>
    </submittedName>
</protein>
<comment type="caution">
    <text evidence="2">The sequence shown here is derived from an EMBL/GenBank/DDBJ whole genome shotgun (WGS) entry which is preliminary data.</text>
</comment>
<dbReference type="Proteomes" id="UP000563524">
    <property type="component" value="Unassembled WGS sequence"/>
</dbReference>